<comment type="function">
    <text evidence="9">Acts both as a transcriptional activator and a repressor. Binds to the DNA sequence 5'-ACAAT-3' and shows a preference for guanine residues surrounding this core motif. Binds to its own promoter and activates its own transcription. Required to activate the expression of postmeiotic genes involved in spermiogenesis. Binds to the promoter region of CTNNB1 and represses its transcription which leads to inhibition of Wnt signaling. Also inhibits Wnt signaling by binding to the CTNNB1 protein, preventing interaction of CTNNB1 with TCF7L2/TCF4.</text>
</comment>
<dbReference type="FunCoup" id="T1G376">
    <property type="interactions" value="169"/>
</dbReference>
<dbReference type="EMBL" id="AMQM01004032">
    <property type="status" value="NOT_ANNOTATED_CDS"/>
    <property type="molecule type" value="Genomic_DNA"/>
</dbReference>
<evidence type="ECO:0000256" key="2">
    <source>
        <dbReference type="ARBA" id="ARBA00022490"/>
    </source>
</evidence>
<evidence type="ECO:0000259" key="14">
    <source>
        <dbReference type="PROSITE" id="PS50118"/>
    </source>
</evidence>
<evidence type="ECO:0000256" key="11">
    <source>
        <dbReference type="ARBA" id="ARBA00070331"/>
    </source>
</evidence>
<comment type="subcellular location">
    <subcellularLocation>
        <location evidence="1">Cytoplasm</location>
    </subcellularLocation>
</comment>
<dbReference type="InterPro" id="IPR050140">
    <property type="entry name" value="SRY-related_HMG-box_TF-like"/>
</dbReference>
<reference evidence="17" key="1">
    <citation type="submission" date="2012-12" db="EMBL/GenBank/DDBJ databases">
        <authorList>
            <person name="Hellsten U."/>
            <person name="Grimwood J."/>
            <person name="Chapman J.A."/>
            <person name="Shapiro H."/>
            <person name="Aerts A."/>
            <person name="Otillar R.P."/>
            <person name="Terry A.Y."/>
            <person name="Boore J.L."/>
            <person name="Simakov O."/>
            <person name="Marletaz F."/>
            <person name="Cho S.-J."/>
            <person name="Edsinger-Gonzales E."/>
            <person name="Havlak P."/>
            <person name="Kuo D.-H."/>
            <person name="Larsson T."/>
            <person name="Lv J."/>
            <person name="Arendt D."/>
            <person name="Savage R."/>
            <person name="Osoegawa K."/>
            <person name="de Jong P."/>
            <person name="Lindberg D.R."/>
            <person name="Seaver E.C."/>
            <person name="Weisblat D.A."/>
            <person name="Putnam N.H."/>
            <person name="Grigoriev I.V."/>
            <person name="Rokhsar D.S."/>
        </authorList>
    </citation>
    <scope>NUCLEOTIDE SEQUENCE</scope>
</reference>
<evidence type="ECO:0000256" key="8">
    <source>
        <dbReference type="ARBA" id="ARBA00023242"/>
    </source>
</evidence>
<evidence type="ECO:0000256" key="1">
    <source>
        <dbReference type="ARBA" id="ARBA00004496"/>
    </source>
</evidence>
<keyword evidence="4" id="KW-0805">Transcription regulation</keyword>
<dbReference type="PANTHER" id="PTHR10270">
    <property type="entry name" value="SOX TRANSCRIPTION FACTOR"/>
    <property type="match status" value="1"/>
</dbReference>
<evidence type="ECO:0000256" key="10">
    <source>
        <dbReference type="ARBA" id="ARBA00063959"/>
    </source>
</evidence>
<dbReference type="Gene3D" id="1.10.30.10">
    <property type="entry name" value="High mobility group box domain"/>
    <property type="match status" value="1"/>
</dbReference>
<keyword evidence="7" id="KW-0804">Transcription</keyword>
<evidence type="ECO:0000256" key="9">
    <source>
        <dbReference type="ARBA" id="ARBA00054217"/>
    </source>
</evidence>
<dbReference type="PANTHER" id="PTHR10270:SF323">
    <property type="entry name" value="TRANSCRIPTION FACTOR SOX-14-RELATED"/>
    <property type="match status" value="1"/>
</dbReference>
<dbReference type="EnsemblMetazoa" id="HelroT78096">
    <property type="protein sequence ID" value="HelroP78096"/>
    <property type="gene ID" value="HelroG78096"/>
</dbReference>
<dbReference type="AlphaFoldDB" id="T1G376"/>
<dbReference type="eggNOG" id="KOG0527">
    <property type="taxonomic scope" value="Eukaryota"/>
</dbReference>
<evidence type="ECO:0000313" key="15">
    <source>
        <dbReference type="EMBL" id="ESO05073.1"/>
    </source>
</evidence>
<evidence type="ECO:0000256" key="7">
    <source>
        <dbReference type="ARBA" id="ARBA00023163"/>
    </source>
</evidence>
<keyword evidence="8 12" id="KW-0539">Nucleus</keyword>
<evidence type="ECO:0000256" key="5">
    <source>
        <dbReference type="ARBA" id="ARBA00023125"/>
    </source>
</evidence>
<evidence type="ECO:0000313" key="16">
    <source>
        <dbReference type="EnsemblMetazoa" id="HelroP78096"/>
    </source>
</evidence>
<evidence type="ECO:0000256" key="3">
    <source>
        <dbReference type="ARBA" id="ARBA00022491"/>
    </source>
</evidence>
<dbReference type="OMA" id="MVFAQQE"/>
<dbReference type="RefSeq" id="XP_009017006.1">
    <property type="nucleotide sequence ID" value="XM_009018758.1"/>
</dbReference>
<dbReference type="GO" id="GO:0005737">
    <property type="term" value="C:cytoplasm"/>
    <property type="evidence" value="ECO:0007669"/>
    <property type="project" value="UniProtKB-SubCell"/>
</dbReference>
<reference evidence="16" key="3">
    <citation type="submission" date="2015-06" db="UniProtKB">
        <authorList>
            <consortium name="EnsemblMetazoa"/>
        </authorList>
    </citation>
    <scope>IDENTIFICATION</scope>
</reference>
<protein>
    <recommendedName>
        <fullName evidence="11">Transcription factor SOX-30</fullName>
    </recommendedName>
</protein>
<sequence>MVQSKTPYSDATKCRKKTSTNRIKRPMNPFMVFAQQERRKITSSDPERHNADISKELGRKWRSLSILDKKPYVELARSLHRLHQIEFPNYKYKPRKKRES</sequence>
<feature type="domain" description="HMG box" evidence="14">
    <location>
        <begin position="23"/>
        <end position="91"/>
    </location>
</feature>
<dbReference type="KEGG" id="hro:HELRODRAFT_78096"/>
<feature type="DNA-binding region" description="HMG box" evidence="12">
    <location>
        <begin position="23"/>
        <end position="91"/>
    </location>
</feature>
<dbReference type="SMART" id="SM00398">
    <property type="entry name" value="HMG"/>
    <property type="match status" value="1"/>
</dbReference>
<keyword evidence="17" id="KW-1185">Reference proteome</keyword>
<dbReference type="PROSITE" id="PS50118">
    <property type="entry name" value="HMG_BOX_2"/>
    <property type="match status" value="1"/>
</dbReference>
<evidence type="ECO:0000256" key="4">
    <source>
        <dbReference type="ARBA" id="ARBA00023015"/>
    </source>
</evidence>
<dbReference type="GO" id="GO:0005634">
    <property type="term" value="C:nucleus"/>
    <property type="evidence" value="ECO:0007669"/>
    <property type="project" value="UniProtKB-UniRule"/>
</dbReference>
<dbReference type="GO" id="GO:0000981">
    <property type="term" value="F:DNA-binding transcription factor activity, RNA polymerase II-specific"/>
    <property type="evidence" value="ECO:0007669"/>
    <property type="project" value="UniProtKB-ARBA"/>
</dbReference>
<evidence type="ECO:0000256" key="12">
    <source>
        <dbReference type="PROSITE-ProRule" id="PRU00267"/>
    </source>
</evidence>
<keyword evidence="5 12" id="KW-0238">DNA-binding</keyword>
<dbReference type="Pfam" id="PF00505">
    <property type="entry name" value="HMG_box"/>
    <property type="match status" value="1"/>
</dbReference>
<dbReference type="STRING" id="6412.T1G376"/>
<dbReference type="GeneID" id="20215524"/>
<dbReference type="InParanoid" id="T1G376"/>
<feature type="region of interest" description="Disordered" evidence="13">
    <location>
        <begin position="1"/>
        <end position="25"/>
    </location>
</feature>
<dbReference type="GO" id="GO:0003677">
    <property type="term" value="F:DNA binding"/>
    <property type="evidence" value="ECO:0007669"/>
    <property type="project" value="UniProtKB-UniRule"/>
</dbReference>
<dbReference type="FunFam" id="1.10.30.10:FF:000027">
    <property type="entry name" value="Transcription factor SOX-30"/>
    <property type="match status" value="1"/>
</dbReference>
<accession>T1G376</accession>
<organism evidence="16 17">
    <name type="scientific">Helobdella robusta</name>
    <name type="common">Californian leech</name>
    <dbReference type="NCBI Taxonomy" id="6412"/>
    <lineage>
        <taxon>Eukaryota</taxon>
        <taxon>Metazoa</taxon>
        <taxon>Spiralia</taxon>
        <taxon>Lophotrochozoa</taxon>
        <taxon>Annelida</taxon>
        <taxon>Clitellata</taxon>
        <taxon>Hirudinea</taxon>
        <taxon>Rhynchobdellida</taxon>
        <taxon>Glossiphoniidae</taxon>
        <taxon>Helobdella</taxon>
    </lineage>
</organism>
<evidence type="ECO:0000256" key="6">
    <source>
        <dbReference type="ARBA" id="ARBA00023159"/>
    </source>
</evidence>
<gene>
    <name evidence="16" type="primary">20215524</name>
    <name evidence="15" type="ORF">HELRODRAFT_78096</name>
</gene>
<dbReference type="InterPro" id="IPR036910">
    <property type="entry name" value="HMG_box_dom_sf"/>
</dbReference>
<dbReference type="SUPFAM" id="SSF47095">
    <property type="entry name" value="HMG-box"/>
    <property type="match status" value="1"/>
</dbReference>
<dbReference type="EMBL" id="KB096411">
    <property type="protein sequence ID" value="ESO05073.1"/>
    <property type="molecule type" value="Genomic_DNA"/>
</dbReference>
<dbReference type="EMBL" id="AMQM01004033">
    <property type="status" value="NOT_ANNOTATED_CDS"/>
    <property type="molecule type" value="Genomic_DNA"/>
</dbReference>
<evidence type="ECO:0000256" key="13">
    <source>
        <dbReference type="SAM" id="MobiDB-lite"/>
    </source>
</evidence>
<keyword evidence="3" id="KW-0678">Repressor</keyword>
<keyword evidence="6" id="KW-0010">Activator</keyword>
<dbReference type="CDD" id="cd22004">
    <property type="entry name" value="HMG-box_SOX"/>
    <property type="match status" value="1"/>
</dbReference>
<dbReference type="Proteomes" id="UP000015101">
    <property type="component" value="Unassembled WGS sequence"/>
</dbReference>
<feature type="compositionally biased region" description="Basic residues" evidence="13">
    <location>
        <begin position="14"/>
        <end position="25"/>
    </location>
</feature>
<proteinExistence type="predicted"/>
<keyword evidence="2" id="KW-0963">Cytoplasm</keyword>
<reference evidence="15 17" key="2">
    <citation type="journal article" date="2013" name="Nature">
        <title>Insights into bilaterian evolution from three spiralian genomes.</title>
        <authorList>
            <person name="Simakov O."/>
            <person name="Marletaz F."/>
            <person name="Cho S.J."/>
            <person name="Edsinger-Gonzales E."/>
            <person name="Havlak P."/>
            <person name="Hellsten U."/>
            <person name="Kuo D.H."/>
            <person name="Larsson T."/>
            <person name="Lv J."/>
            <person name="Arendt D."/>
            <person name="Savage R."/>
            <person name="Osoegawa K."/>
            <person name="de Jong P."/>
            <person name="Grimwood J."/>
            <person name="Chapman J.A."/>
            <person name="Shapiro H."/>
            <person name="Aerts A."/>
            <person name="Otillar R.P."/>
            <person name="Terry A.Y."/>
            <person name="Boore J.L."/>
            <person name="Grigoriev I.V."/>
            <person name="Lindberg D.R."/>
            <person name="Seaver E.C."/>
            <person name="Weisblat D.A."/>
            <person name="Putnam N.H."/>
            <person name="Rokhsar D.S."/>
        </authorList>
    </citation>
    <scope>NUCLEOTIDE SEQUENCE</scope>
</reference>
<comment type="subunit">
    <text evidence="10">Interacts with CTNNB1, competitively inhibiting CTNNB1-TCF7L2/TCF4 interaction.</text>
</comment>
<dbReference type="HOGENOM" id="CLU_082854_5_1_1"/>
<dbReference type="OrthoDB" id="6247875at2759"/>
<dbReference type="InterPro" id="IPR009071">
    <property type="entry name" value="HMG_box_dom"/>
</dbReference>
<dbReference type="GO" id="GO:0045944">
    <property type="term" value="P:positive regulation of transcription by RNA polymerase II"/>
    <property type="evidence" value="ECO:0007669"/>
    <property type="project" value="UniProtKB-ARBA"/>
</dbReference>
<evidence type="ECO:0000313" key="17">
    <source>
        <dbReference type="Proteomes" id="UP000015101"/>
    </source>
</evidence>
<name>T1G376_HELRO</name>
<dbReference type="CTD" id="20215524"/>